<dbReference type="RefSeq" id="WP_337097528.1">
    <property type="nucleotide sequence ID" value="NZ_JAPYKO010000052.1"/>
</dbReference>
<dbReference type="EMBL" id="JAPYKO010000052">
    <property type="protein sequence ID" value="MEI9406911.1"/>
    <property type="molecule type" value="Genomic_DNA"/>
</dbReference>
<keyword evidence="3" id="KW-1185">Reference proteome</keyword>
<feature type="transmembrane region" description="Helical" evidence="1">
    <location>
        <begin position="48"/>
        <end position="69"/>
    </location>
</feature>
<dbReference type="Proteomes" id="UP001366503">
    <property type="component" value="Unassembled WGS sequence"/>
</dbReference>
<comment type="caution">
    <text evidence="2">The sequence shown here is derived from an EMBL/GenBank/DDBJ whole genome shotgun (WGS) entry which is preliminary data.</text>
</comment>
<accession>A0ABU8KMI8</accession>
<evidence type="ECO:0000313" key="2">
    <source>
        <dbReference type="EMBL" id="MEI9406911.1"/>
    </source>
</evidence>
<evidence type="ECO:0000256" key="1">
    <source>
        <dbReference type="SAM" id="Phobius"/>
    </source>
</evidence>
<protein>
    <recommendedName>
        <fullName evidence="4">DUF2970 domain-containing protein</fullName>
    </recommendedName>
</protein>
<keyword evidence="1" id="KW-0812">Transmembrane</keyword>
<evidence type="ECO:0008006" key="4">
    <source>
        <dbReference type="Google" id="ProtNLM"/>
    </source>
</evidence>
<gene>
    <name evidence="2" type="ORF">O7A05_32890</name>
</gene>
<proteinExistence type="predicted"/>
<organism evidence="2 3">
    <name type="scientific">Mesorhizobium argentiipisi</name>
    <dbReference type="NCBI Taxonomy" id="3015175"/>
    <lineage>
        <taxon>Bacteria</taxon>
        <taxon>Pseudomonadati</taxon>
        <taxon>Pseudomonadota</taxon>
        <taxon>Alphaproteobacteria</taxon>
        <taxon>Hyphomicrobiales</taxon>
        <taxon>Phyllobacteriaceae</taxon>
        <taxon>Mesorhizobium</taxon>
    </lineage>
</organism>
<name>A0ABU8KMI8_9HYPH</name>
<sequence>MREPTLLPVFGRFGVKPPVAVAATRTRARSVKNVAASMREGFSSHGSLILKLGVVLWIVVILVAVFSILQN</sequence>
<evidence type="ECO:0000313" key="3">
    <source>
        <dbReference type="Proteomes" id="UP001366503"/>
    </source>
</evidence>
<keyword evidence="1" id="KW-0472">Membrane</keyword>
<keyword evidence="1" id="KW-1133">Transmembrane helix</keyword>
<reference evidence="2 3" key="1">
    <citation type="submission" date="2022-12" db="EMBL/GenBank/DDBJ databases">
        <authorList>
            <person name="Muema E."/>
        </authorList>
    </citation>
    <scope>NUCLEOTIDE SEQUENCE [LARGE SCALE GENOMIC DNA]</scope>
    <source>
        <strain evidence="3">1330</strain>
    </source>
</reference>